<evidence type="ECO:0000313" key="4">
    <source>
        <dbReference type="Proteomes" id="UP001239019"/>
    </source>
</evidence>
<comment type="caution">
    <text evidence="3">The sequence shown here is derived from an EMBL/GenBank/DDBJ whole genome shotgun (WGS) entry which is preliminary data.</text>
</comment>
<reference evidence="3 4" key="1">
    <citation type="submission" date="2023-08" db="EMBL/GenBank/DDBJ databases">
        <title>Whole-genome sequencing of halo(alkali)philic microorganisms from hypersaline lakes.</title>
        <authorList>
            <person name="Sorokin D.Y."/>
            <person name="Abbas B."/>
            <person name="Merkel A.Y."/>
        </authorList>
    </citation>
    <scope>NUCLEOTIDE SEQUENCE [LARGE SCALE GENOMIC DNA]</scope>
    <source>
        <strain evidence="3 4">AB-CW4</strain>
    </source>
</reference>
<feature type="domain" description="CheW-like" evidence="2">
    <location>
        <begin position="223"/>
        <end position="373"/>
    </location>
</feature>
<feature type="region of interest" description="Disordered" evidence="1">
    <location>
        <begin position="1"/>
        <end position="34"/>
    </location>
</feature>
<dbReference type="SUPFAM" id="SSF50341">
    <property type="entry name" value="CheW-like"/>
    <property type="match status" value="3"/>
</dbReference>
<keyword evidence="4" id="KW-1185">Reference proteome</keyword>
<dbReference type="InterPro" id="IPR002545">
    <property type="entry name" value="CheW-lke_dom"/>
</dbReference>
<evidence type="ECO:0000259" key="2">
    <source>
        <dbReference type="PROSITE" id="PS50851"/>
    </source>
</evidence>
<feature type="domain" description="CheW-like" evidence="2">
    <location>
        <begin position="45"/>
        <end position="191"/>
    </location>
</feature>
<organism evidence="3 4">
    <name type="scientific">Natronospira bacteriovora</name>
    <dbReference type="NCBI Taxonomy" id="3069753"/>
    <lineage>
        <taxon>Bacteria</taxon>
        <taxon>Pseudomonadati</taxon>
        <taxon>Pseudomonadota</taxon>
        <taxon>Gammaproteobacteria</taxon>
        <taxon>Natronospirales</taxon>
        <taxon>Natronospiraceae</taxon>
        <taxon>Natronospira</taxon>
    </lineage>
</organism>
<evidence type="ECO:0000256" key="1">
    <source>
        <dbReference type="SAM" id="MobiDB-lite"/>
    </source>
</evidence>
<gene>
    <name evidence="3" type="ORF">RBH19_06030</name>
</gene>
<dbReference type="EMBL" id="JAVDDT010000003">
    <property type="protein sequence ID" value="MDQ2069422.1"/>
    <property type="molecule type" value="Genomic_DNA"/>
</dbReference>
<feature type="domain" description="CheW-like" evidence="2">
    <location>
        <begin position="403"/>
        <end position="545"/>
    </location>
</feature>
<dbReference type="InterPro" id="IPR036061">
    <property type="entry name" value="CheW-like_dom_sf"/>
</dbReference>
<sequence length="552" mass="59524">MSTHAEDVSDGTEPSREARTAVEAAARDDSLESYDDRQTTMASEMSQYLAFDVCGREMALPLEMIGEIIRPPAITPVPLSPDCLPGVFSLRGSVLPVLCLRRVAGDEEAEDDEGQRILVVRCQPKLGLRVDRVHRVFQAPAPLRRERGEDGDGAGTSEDSPGGLMTRGAIQDQSRILQLLDVDAVLDHQLGAWQQGGVMAAENDASPLAGSDMESASRSQVAEQIVVSVRVDGQDFGLDALPVREILDCPEEISPVPRAPQGMLGLAALRGATVPLFSLRRLLDFPEAAGGRRVVILPVGDAGLSIGLVVDDVNEVLRIPEDDIGPVPQLGGEQAREFSGVYRPSSVSASEERSNTGLLTLIDVDAFLSVHRLVEMAEKMIDQKSEKGTDKNMRAGNSEAAAMQQYVIFELDGQSFGAPIEIVKEILRLPETLTGVPSAGARVEGVINLRGRVLPVVDMRRRFGLPVSERNESQRVLVLELQGQRAGFIVDSVSEVLKVAEEQVSDARELAASRADWVAAVIRREGDAGMVLVVDRSRLLAPEDLAELEAVS</sequence>
<dbReference type="RefSeq" id="WP_306727923.1">
    <property type="nucleotide sequence ID" value="NZ_JAVDDT010000003.1"/>
</dbReference>
<proteinExistence type="predicted"/>
<dbReference type="SMART" id="SM00260">
    <property type="entry name" value="CheW"/>
    <property type="match status" value="3"/>
</dbReference>
<dbReference type="PANTHER" id="PTHR22617">
    <property type="entry name" value="CHEMOTAXIS SENSOR HISTIDINE KINASE-RELATED"/>
    <property type="match status" value="1"/>
</dbReference>
<dbReference type="Gene3D" id="2.40.50.180">
    <property type="entry name" value="CheA-289, Domain 4"/>
    <property type="match status" value="3"/>
</dbReference>
<evidence type="ECO:0000313" key="3">
    <source>
        <dbReference type="EMBL" id="MDQ2069422.1"/>
    </source>
</evidence>
<accession>A0ABU0W632</accession>
<feature type="region of interest" description="Disordered" evidence="1">
    <location>
        <begin position="140"/>
        <end position="166"/>
    </location>
</feature>
<dbReference type="Pfam" id="PF01584">
    <property type="entry name" value="CheW"/>
    <property type="match status" value="3"/>
</dbReference>
<dbReference type="InterPro" id="IPR039315">
    <property type="entry name" value="CheW"/>
</dbReference>
<dbReference type="PROSITE" id="PS50851">
    <property type="entry name" value="CHEW"/>
    <property type="match status" value="3"/>
</dbReference>
<dbReference type="Gene3D" id="2.30.30.40">
    <property type="entry name" value="SH3 Domains"/>
    <property type="match status" value="3"/>
</dbReference>
<name>A0ABU0W632_9GAMM</name>
<protein>
    <submittedName>
        <fullName evidence="3">Chemotaxis protein CheW</fullName>
    </submittedName>
</protein>
<dbReference type="PANTHER" id="PTHR22617:SF23">
    <property type="entry name" value="CHEMOTAXIS PROTEIN CHEW"/>
    <property type="match status" value="1"/>
</dbReference>
<dbReference type="Proteomes" id="UP001239019">
    <property type="component" value="Unassembled WGS sequence"/>
</dbReference>